<dbReference type="GO" id="GO:0061817">
    <property type="term" value="P:endoplasmic reticulum-plasma membrane tethering"/>
    <property type="evidence" value="ECO:0007669"/>
    <property type="project" value="TreeGrafter"/>
</dbReference>
<sequence length="120" mass="13228">MALGLALDLFLEGQLGEVIVTMQAQKEAPFDMQCKDKFLIEGVIASPEVTAKEVTREMFNKEAGHTVEETKLRVTYLCYDTNTITCSSGIRRRFSFTSNTLSDVSCNGIGAACHKARKSN</sequence>
<comment type="similarity">
    <text evidence="1">Belongs to the VAMP-associated protein (VAP) (TC 9.B.17) family.</text>
</comment>
<reference evidence="3" key="1">
    <citation type="submission" date="2019-07" db="EMBL/GenBank/DDBJ databases">
        <authorList>
            <person name="Dittberner H."/>
        </authorList>
    </citation>
    <scope>NUCLEOTIDE SEQUENCE [LARGE SCALE GENOMIC DNA]</scope>
</reference>
<dbReference type="GO" id="GO:0005886">
    <property type="term" value="C:plasma membrane"/>
    <property type="evidence" value="ECO:0007669"/>
    <property type="project" value="TreeGrafter"/>
</dbReference>
<dbReference type="AlphaFoldDB" id="A0A565CT15"/>
<feature type="domain" description="MSP" evidence="2">
    <location>
        <begin position="1"/>
        <end position="77"/>
    </location>
</feature>
<keyword evidence="4" id="KW-1185">Reference proteome</keyword>
<evidence type="ECO:0000259" key="2">
    <source>
        <dbReference type="PROSITE" id="PS50202"/>
    </source>
</evidence>
<dbReference type="EMBL" id="CABITT030000008">
    <property type="protein sequence ID" value="VVB16721.1"/>
    <property type="molecule type" value="Genomic_DNA"/>
</dbReference>
<evidence type="ECO:0000313" key="3">
    <source>
        <dbReference type="EMBL" id="VVB16721.1"/>
    </source>
</evidence>
<dbReference type="InterPro" id="IPR008962">
    <property type="entry name" value="PapD-like_sf"/>
</dbReference>
<dbReference type="Proteomes" id="UP000489600">
    <property type="component" value="Unassembled WGS sequence"/>
</dbReference>
<name>A0A565CT15_9BRAS</name>
<dbReference type="PANTHER" id="PTHR10809">
    <property type="entry name" value="VESICLE-ASSOCIATED MEMBRANE PROTEIN-ASSOCIATED PROTEIN"/>
    <property type="match status" value="1"/>
</dbReference>
<protein>
    <recommendedName>
        <fullName evidence="2">MSP domain-containing protein</fullName>
    </recommendedName>
</protein>
<evidence type="ECO:0000313" key="4">
    <source>
        <dbReference type="Proteomes" id="UP000489600"/>
    </source>
</evidence>
<dbReference type="InterPro" id="IPR013783">
    <property type="entry name" value="Ig-like_fold"/>
</dbReference>
<dbReference type="GO" id="GO:0005789">
    <property type="term" value="C:endoplasmic reticulum membrane"/>
    <property type="evidence" value="ECO:0007669"/>
    <property type="project" value="InterPro"/>
</dbReference>
<dbReference type="InterPro" id="IPR000535">
    <property type="entry name" value="MSP_dom"/>
</dbReference>
<evidence type="ECO:0000256" key="1">
    <source>
        <dbReference type="ARBA" id="ARBA00008932"/>
    </source>
</evidence>
<dbReference type="InterPro" id="IPR016763">
    <property type="entry name" value="VAP"/>
</dbReference>
<gene>
    <name evidence="3" type="ORF">ANE_LOCUS27165</name>
</gene>
<dbReference type="PROSITE" id="PS50202">
    <property type="entry name" value="MSP"/>
    <property type="match status" value="1"/>
</dbReference>
<dbReference type="OrthoDB" id="1033427at2759"/>
<dbReference type="SUPFAM" id="SSF49354">
    <property type="entry name" value="PapD-like"/>
    <property type="match status" value="1"/>
</dbReference>
<dbReference type="GO" id="GO:0090158">
    <property type="term" value="P:endoplasmic reticulum membrane organization"/>
    <property type="evidence" value="ECO:0007669"/>
    <property type="project" value="TreeGrafter"/>
</dbReference>
<dbReference type="PANTHER" id="PTHR10809:SF117">
    <property type="entry name" value="VESICLE-ASSOCIATED PROTEIN 1-1-RELATED"/>
    <property type="match status" value="1"/>
</dbReference>
<organism evidence="3 4">
    <name type="scientific">Arabis nemorensis</name>
    <dbReference type="NCBI Taxonomy" id="586526"/>
    <lineage>
        <taxon>Eukaryota</taxon>
        <taxon>Viridiplantae</taxon>
        <taxon>Streptophyta</taxon>
        <taxon>Embryophyta</taxon>
        <taxon>Tracheophyta</taxon>
        <taxon>Spermatophyta</taxon>
        <taxon>Magnoliopsida</taxon>
        <taxon>eudicotyledons</taxon>
        <taxon>Gunneridae</taxon>
        <taxon>Pentapetalae</taxon>
        <taxon>rosids</taxon>
        <taxon>malvids</taxon>
        <taxon>Brassicales</taxon>
        <taxon>Brassicaceae</taxon>
        <taxon>Arabideae</taxon>
        <taxon>Arabis</taxon>
    </lineage>
</organism>
<accession>A0A565CT15</accession>
<comment type="caution">
    <text evidence="3">The sequence shown here is derived from an EMBL/GenBank/DDBJ whole genome shotgun (WGS) entry which is preliminary data.</text>
</comment>
<dbReference type="Gene3D" id="2.60.40.10">
    <property type="entry name" value="Immunoglobulins"/>
    <property type="match status" value="1"/>
</dbReference>
<proteinExistence type="inferred from homology"/>